<keyword evidence="8" id="KW-0472">Membrane</keyword>
<dbReference type="InterPro" id="IPR036097">
    <property type="entry name" value="HisK_dim/P_sf"/>
</dbReference>
<dbReference type="CDD" id="cd00075">
    <property type="entry name" value="HATPase"/>
    <property type="match status" value="1"/>
</dbReference>
<sequence>MIQHFRKKFIAFSTCALLLVILTIVGSISAVTYIRSCQEANAVLTILVNNEGQMPQGRVKTQPAWFPQPHFTRESLFQYRFFSASFPNDGGPVVVDNQHILSVSPMAIKKLAQRVQKRPVRQGHVIYKRTVYAYKTKRVGNNTVTVFLDETLLMAKTREIIYIGLMLGIVSLILYAAILVLFSRRAIKPIIQAEQRQKEFITNAGHELKTPLTVIEANTELQELTTGETELTTSTKQQVSRLTKLINYLVSLSRLQEEPTFNLGVVDVSQVTTKVADGLTSVIKGDGHHFKQAVTPALHANVDENYYYELVSILLDNANKYCDDGGTVALSLRPGKRNKNVTLTVANSYAASDQVDPNRFFERFYREDKARTVNKQAGFGIGLSMAQTIVHNFGGRISVSAADGKITFMVTLKEVRASK</sequence>
<dbReference type="InterPro" id="IPR003594">
    <property type="entry name" value="HATPase_dom"/>
</dbReference>
<evidence type="ECO:0000256" key="7">
    <source>
        <dbReference type="ARBA" id="ARBA00023012"/>
    </source>
</evidence>
<comment type="subcellular location">
    <subcellularLocation>
        <location evidence="2">Membrane</location>
    </subcellularLocation>
</comment>
<keyword evidence="7" id="KW-0902">Two-component regulatory system</keyword>
<dbReference type="PROSITE" id="PS50109">
    <property type="entry name" value="HIS_KIN"/>
    <property type="match status" value="1"/>
</dbReference>
<keyword evidence="8" id="KW-1133">Transmembrane helix</keyword>
<feature type="transmembrane region" description="Helical" evidence="8">
    <location>
        <begin position="160"/>
        <end position="182"/>
    </location>
</feature>
<dbReference type="EC" id="2.7.13.3" evidence="3"/>
<evidence type="ECO:0000256" key="5">
    <source>
        <dbReference type="ARBA" id="ARBA00022679"/>
    </source>
</evidence>
<dbReference type="SUPFAM" id="SSF47384">
    <property type="entry name" value="Homodimeric domain of signal transducing histidine kinase"/>
    <property type="match status" value="1"/>
</dbReference>
<dbReference type="InterPro" id="IPR050351">
    <property type="entry name" value="BphY/WalK/GraS-like"/>
</dbReference>
<dbReference type="Gene3D" id="1.10.287.130">
    <property type="match status" value="1"/>
</dbReference>
<dbReference type="EMBL" id="JAUDEO010000036">
    <property type="protein sequence ID" value="MDM8334238.1"/>
    <property type="molecule type" value="Genomic_DNA"/>
</dbReference>
<comment type="catalytic activity">
    <reaction evidence="1">
        <text>ATP + protein L-histidine = ADP + protein N-phospho-L-histidine.</text>
        <dbReference type="EC" id="2.7.13.3"/>
    </reaction>
</comment>
<comment type="caution">
    <text evidence="10">The sequence shown here is derived from an EMBL/GenBank/DDBJ whole genome shotgun (WGS) entry which is preliminary data.</text>
</comment>
<dbReference type="InterPro" id="IPR003661">
    <property type="entry name" value="HisK_dim/P_dom"/>
</dbReference>
<evidence type="ECO:0000256" key="6">
    <source>
        <dbReference type="ARBA" id="ARBA00022777"/>
    </source>
</evidence>
<reference evidence="11" key="2">
    <citation type="submission" date="2023-06" db="EMBL/GenBank/DDBJ databases">
        <title>Identification and characterization of horizontal gene transfer across gut microbiota members of farm animals based on homology search.</title>
        <authorList>
            <person name="Zeman M."/>
            <person name="Kubasova T."/>
            <person name="Jahodarova E."/>
            <person name="Nykrynova M."/>
            <person name="Rychlik I."/>
        </authorList>
    </citation>
    <scope>NUCLEOTIDE SEQUENCE [LARGE SCALE GENOMIC DNA]</scope>
    <source>
        <strain evidence="11">105_WCHN</strain>
    </source>
</reference>
<dbReference type="SUPFAM" id="SSF55874">
    <property type="entry name" value="ATPase domain of HSP90 chaperone/DNA topoisomerase II/histidine kinase"/>
    <property type="match status" value="1"/>
</dbReference>
<dbReference type="InterPro" id="IPR036890">
    <property type="entry name" value="HATPase_C_sf"/>
</dbReference>
<dbReference type="CDD" id="cd00082">
    <property type="entry name" value="HisKA"/>
    <property type="match status" value="1"/>
</dbReference>
<accession>A0ABT7VND3</accession>
<evidence type="ECO:0000256" key="8">
    <source>
        <dbReference type="SAM" id="Phobius"/>
    </source>
</evidence>
<dbReference type="PANTHER" id="PTHR45453:SF1">
    <property type="entry name" value="PHOSPHATE REGULON SENSOR PROTEIN PHOR"/>
    <property type="match status" value="1"/>
</dbReference>
<dbReference type="GO" id="GO:0016301">
    <property type="term" value="F:kinase activity"/>
    <property type="evidence" value="ECO:0007669"/>
    <property type="project" value="UniProtKB-KW"/>
</dbReference>
<evidence type="ECO:0000313" key="10">
    <source>
        <dbReference type="EMBL" id="MDM8334238.1"/>
    </source>
</evidence>
<reference evidence="10 11" key="3">
    <citation type="submission" date="2023-06" db="EMBL/GenBank/DDBJ databases">
        <authorList>
            <person name="Zeman M."/>
            <person name="Kubasova T."/>
            <person name="Jahodarova E."/>
            <person name="Nykrynova M."/>
            <person name="Rychlik I."/>
        </authorList>
    </citation>
    <scope>NUCLEOTIDE SEQUENCE [LARGE SCALE GENOMIC DNA]</scope>
    <source>
        <strain evidence="10 11">105_WCHN</strain>
    </source>
</reference>
<dbReference type="Proteomes" id="UP001529423">
    <property type="component" value="Unassembled WGS sequence"/>
</dbReference>
<keyword evidence="5" id="KW-0808">Transferase</keyword>
<evidence type="ECO:0000256" key="3">
    <source>
        <dbReference type="ARBA" id="ARBA00012438"/>
    </source>
</evidence>
<evidence type="ECO:0000259" key="9">
    <source>
        <dbReference type="PROSITE" id="PS50109"/>
    </source>
</evidence>
<protein>
    <recommendedName>
        <fullName evidence="3">histidine kinase</fullName>
        <ecNumber evidence="3">2.7.13.3</ecNumber>
    </recommendedName>
</protein>
<keyword evidence="4" id="KW-0597">Phosphoprotein</keyword>
<name>A0ABT7VND3_9LACO</name>
<evidence type="ECO:0000256" key="1">
    <source>
        <dbReference type="ARBA" id="ARBA00000085"/>
    </source>
</evidence>
<evidence type="ECO:0000256" key="4">
    <source>
        <dbReference type="ARBA" id="ARBA00022553"/>
    </source>
</evidence>
<reference evidence="10 11" key="1">
    <citation type="submission" date="2023-06" db="EMBL/GenBank/DDBJ databases">
        <title>Identification and characterization of horizontal gene transfer across gut microbiota members of farm animals based on homology search.</title>
        <authorList>
            <person name="Schwarzerova J."/>
            <person name="Nykrynova M."/>
            <person name="Jureckova K."/>
            <person name="Cejkova D."/>
            <person name="Rychlik I."/>
        </authorList>
    </citation>
    <scope>NUCLEOTIDE SEQUENCE [LARGE SCALE GENOMIC DNA]</scope>
    <source>
        <strain evidence="10 11">105_WCHN</strain>
    </source>
</reference>
<dbReference type="Gene3D" id="3.30.565.10">
    <property type="entry name" value="Histidine kinase-like ATPase, C-terminal domain"/>
    <property type="match status" value="1"/>
</dbReference>
<keyword evidence="6 10" id="KW-0418">Kinase</keyword>
<dbReference type="SMART" id="SM00387">
    <property type="entry name" value="HATPase_c"/>
    <property type="match status" value="1"/>
</dbReference>
<proteinExistence type="predicted"/>
<keyword evidence="8" id="KW-0812">Transmembrane</keyword>
<gene>
    <name evidence="10" type="ORF">QUW46_06605</name>
</gene>
<dbReference type="RefSeq" id="WP_289560617.1">
    <property type="nucleotide sequence ID" value="NZ_JAUDEO010000036.1"/>
</dbReference>
<feature type="domain" description="Histidine kinase" evidence="9">
    <location>
        <begin position="203"/>
        <end position="416"/>
    </location>
</feature>
<dbReference type="PANTHER" id="PTHR45453">
    <property type="entry name" value="PHOSPHATE REGULON SENSOR PROTEIN PHOR"/>
    <property type="match status" value="1"/>
</dbReference>
<evidence type="ECO:0000256" key="2">
    <source>
        <dbReference type="ARBA" id="ARBA00004370"/>
    </source>
</evidence>
<dbReference type="Pfam" id="PF02518">
    <property type="entry name" value="HATPase_c"/>
    <property type="match status" value="1"/>
</dbReference>
<keyword evidence="11" id="KW-1185">Reference proteome</keyword>
<evidence type="ECO:0000313" key="11">
    <source>
        <dbReference type="Proteomes" id="UP001529423"/>
    </source>
</evidence>
<dbReference type="InterPro" id="IPR005467">
    <property type="entry name" value="His_kinase_dom"/>
</dbReference>
<dbReference type="SMART" id="SM00388">
    <property type="entry name" value="HisKA"/>
    <property type="match status" value="1"/>
</dbReference>
<organism evidence="10 11">
    <name type="scientific">Limosilactobacillus panis</name>
    <dbReference type="NCBI Taxonomy" id="47493"/>
    <lineage>
        <taxon>Bacteria</taxon>
        <taxon>Bacillati</taxon>
        <taxon>Bacillota</taxon>
        <taxon>Bacilli</taxon>
        <taxon>Lactobacillales</taxon>
        <taxon>Lactobacillaceae</taxon>
        <taxon>Limosilactobacillus</taxon>
    </lineage>
</organism>
<dbReference type="Pfam" id="PF00512">
    <property type="entry name" value="HisKA"/>
    <property type="match status" value="1"/>
</dbReference>